<evidence type="ECO:0008006" key="9">
    <source>
        <dbReference type="Google" id="ProtNLM"/>
    </source>
</evidence>
<comment type="caution">
    <text evidence="7">The sequence shown here is derived from an EMBL/GenBank/DDBJ whole genome shotgun (WGS) entry which is preliminary data.</text>
</comment>
<name>A0ABP9NTA0_9BACT</name>
<proteinExistence type="predicted"/>
<dbReference type="Pfam" id="PF03626">
    <property type="entry name" value="COX4_pro"/>
    <property type="match status" value="1"/>
</dbReference>
<evidence type="ECO:0000256" key="5">
    <source>
        <dbReference type="ARBA" id="ARBA00023136"/>
    </source>
</evidence>
<dbReference type="RefSeq" id="WP_345734526.1">
    <property type="nucleotide sequence ID" value="NZ_BAABIA010000001.1"/>
</dbReference>
<gene>
    <name evidence="7" type="ORF">GCM10023213_02230</name>
</gene>
<evidence type="ECO:0000256" key="3">
    <source>
        <dbReference type="ARBA" id="ARBA00022692"/>
    </source>
</evidence>
<keyword evidence="2" id="KW-1003">Cell membrane</keyword>
<feature type="transmembrane region" description="Helical" evidence="6">
    <location>
        <begin position="75"/>
        <end position="94"/>
    </location>
</feature>
<protein>
    <recommendedName>
        <fullName evidence="9">Cytochrome c oxidase subunit 4</fullName>
    </recommendedName>
</protein>
<comment type="subcellular location">
    <subcellularLocation>
        <location evidence="1">Cell membrane</location>
        <topology evidence="1">Multi-pass membrane protein</topology>
    </subcellularLocation>
</comment>
<organism evidence="7 8">
    <name type="scientific">Prosthecobacter algae</name>
    <dbReference type="NCBI Taxonomy" id="1144682"/>
    <lineage>
        <taxon>Bacteria</taxon>
        <taxon>Pseudomonadati</taxon>
        <taxon>Verrucomicrobiota</taxon>
        <taxon>Verrucomicrobiia</taxon>
        <taxon>Verrucomicrobiales</taxon>
        <taxon>Verrucomicrobiaceae</taxon>
        <taxon>Prosthecobacter</taxon>
    </lineage>
</organism>
<keyword evidence="8" id="KW-1185">Reference proteome</keyword>
<accession>A0ABP9NTA0</accession>
<dbReference type="Proteomes" id="UP001499852">
    <property type="component" value="Unassembled WGS sequence"/>
</dbReference>
<feature type="transmembrane region" description="Helical" evidence="6">
    <location>
        <begin position="41"/>
        <end position="63"/>
    </location>
</feature>
<evidence type="ECO:0000256" key="1">
    <source>
        <dbReference type="ARBA" id="ARBA00004651"/>
    </source>
</evidence>
<keyword evidence="3 6" id="KW-0812">Transmembrane</keyword>
<evidence type="ECO:0000256" key="2">
    <source>
        <dbReference type="ARBA" id="ARBA00022475"/>
    </source>
</evidence>
<dbReference type="InterPro" id="IPR011743">
    <property type="entry name" value="Caa3_sub_IV"/>
</dbReference>
<evidence type="ECO:0000256" key="6">
    <source>
        <dbReference type="SAM" id="Phobius"/>
    </source>
</evidence>
<dbReference type="NCBIfam" id="TIGR02229">
    <property type="entry name" value="caa3_sub_IV"/>
    <property type="match status" value="1"/>
</dbReference>
<keyword evidence="5 6" id="KW-0472">Membrane</keyword>
<dbReference type="EMBL" id="BAABIA010000001">
    <property type="protein sequence ID" value="GAA5133064.1"/>
    <property type="molecule type" value="Genomic_DNA"/>
</dbReference>
<feature type="transmembrane region" description="Helical" evidence="6">
    <location>
        <begin position="15"/>
        <end position="35"/>
    </location>
</feature>
<evidence type="ECO:0000313" key="7">
    <source>
        <dbReference type="EMBL" id="GAA5133064.1"/>
    </source>
</evidence>
<evidence type="ECO:0000256" key="4">
    <source>
        <dbReference type="ARBA" id="ARBA00022989"/>
    </source>
</evidence>
<reference evidence="8" key="1">
    <citation type="journal article" date="2019" name="Int. J. Syst. Evol. Microbiol.">
        <title>The Global Catalogue of Microorganisms (GCM) 10K type strain sequencing project: providing services to taxonomists for standard genome sequencing and annotation.</title>
        <authorList>
            <consortium name="The Broad Institute Genomics Platform"/>
            <consortium name="The Broad Institute Genome Sequencing Center for Infectious Disease"/>
            <person name="Wu L."/>
            <person name="Ma J."/>
        </authorList>
    </citation>
    <scope>NUCLEOTIDE SEQUENCE [LARGE SCALE GENOMIC DNA]</scope>
    <source>
        <strain evidence="8">JCM 18053</strain>
    </source>
</reference>
<dbReference type="InterPro" id="IPR005171">
    <property type="entry name" value="Cyt_c_oxidase_su4_prok"/>
</dbReference>
<keyword evidence="4 6" id="KW-1133">Transmembrane helix</keyword>
<sequence>MADSPEEIHKSIKKIIVVGSALAVLTGATVGLSYVELPTHSMNILVGMILAAFKAGLVALIFMHLNHEAKLIYKILAFTAAFAIALFFLFVFSASDPLVFHGFYDSNN</sequence>
<evidence type="ECO:0000313" key="8">
    <source>
        <dbReference type="Proteomes" id="UP001499852"/>
    </source>
</evidence>